<keyword evidence="1" id="KW-1133">Transmembrane helix</keyword>
<sequence>MRKGTGLMVAAYAVASPLEGFASTVDDYLSSALRRDDGNDYEDSSTNDYAATETAFGDEYHKGTIQLYQVKWGAEVAIQQVLGREKKYCNEKPESNSALPFLPPPPPPPPPPTLFLFIIIFFHFFHFFRFFRFFCFFIFCYYFYFYFFFLLAHLAHLALMADAIPLKVALWGCAFEVVRVHLGQEVEIVARGGGGGDGGDGAYLHVFDSLGGLWHFLSLPHKYTHYPTLGSTLPHMHMQGVAVDDTFMASFASAVENE</sequence>
<evidence type="ECO:0000256" key="1">
    <source>
        <dbReference type="SAM" id="Phobius"/>
    </source>
</evidence>
<keyword evidence="3" id="KW-1185">Reference proteome</keyword>
<proteinExistence type="predicted"/>
<accession>A0ABR4Q2C6</accession>
<feature type="transmembrane region" description="Helical" evidence="1">
    <location>
        <begin position="138"/>
        <end position="159"/>
    </location>
</feature>
<gene>
    <name evidence="2" type="ORF">TcWFU_003353</name>
</gene>
<evidence type="ECO:0000313" key="3">
    <source>
        <dbReference type="Proteomes" id="UP001651158"/>
    </source>
</evidence>
<dbReference type="EMBL" id="JAKROA010000017">
    <property type="protein sequence ID" value="KAL5103510.1"/>
    <property type="molecule type" value="Genomic_DNA"/>
</dbReference>
<name>A0ABR4Q2C6_9CEST</name>
<reference evidence="2 3" key="1">
    <citation type="journal article" date="2022" name="Front. Cell. Infect. Microbiol.">
        <title>The Genomes of Two Strains of Taenia crassiceps the Animal Model for the Study of Human Cysticercosis.</title>
        <authorList>
            <person name="Bobes R.J."/>
            <person name="Estrada K."/>
            <person name="Rios-Valencia D.G."/>
            <person name="Calderon-Gallegos A."/>
            <person name="de la Torre P."/>
            <person name="Carrero J.C."/>
            <person name="Sanchez-Flores A."/>
            <person name="Laclette J.P."/>
        </authorList>
    </citation>
    <scope>NUCLEOTIDE SEQUENCE [LARGE SCALE GENOMIC DNA]</scope>
    <source>
        <strain evidence="2">WFUcys</strain>
    </source>
</reference>
<feature type="transmembrane region" description="Helical" evidence="1">
    <location>
        <begin position="113"/>
        <end position="131"/>
    </location>
</feature>
<protein>
    <submittedName>
        <fullName evidence="2">Uncharacterized protein</fullName>
    </submittedName>
</protein>
<keyword evidence="1" id="KW-0812">Transmembrane</keyword>
<organism evidence="2 3">
    <name type="scientific">Taenia crassiceps</name>
    <dbReference type="NCBI Taxonomy" id="6207"/>
    <lineage>
        <taxon>Eukaryota</taxon>
        <taxon>Metazoa</taxon>
        <taxon>Spiralia</taxon>
        <taxon>Lophotrochozoa</taxon>
        <taxon>Platyhelminthes</taxon>
        <taxon>Cestoda</taxon>
        <taxon>Eucestoda</taxon>
        <taxon>Cyclophyllidea</taxon>
        <taxon>Taeniidae</taxon>
        <taxon>Taenia</taxon>
    </lineage>
</organism>
<keyword evidence="1" id="KW-0472">Membrane</keyword>
<comment type="caution">
    <text evidence="2">The sequence shown here is derived from an EMBL/GenBank/DDBJ whole genome shotgun (WGS) entry which is preliminary data.</text>
</comment>
<dbReference type="Proteomes" id="UP001651158">
    <property type="component" value="Unassembled WGS sequence"/>
</dbReference>
<evidence type="ECO:0000313" key="2">
    <source>
        <dbReference type="EMBL" id="KAL5103510.1"/>
    </source>
</evidence>